<evidence type="ECO:0000313" key="2">
    <source>
        <dbReference type="Proteomes" id="UP001562425"/>
    </source>
</evidence>
<comment type="caution">
    <text evidence="1">The sequence shown here is derived from an EMBL/GenBank/DDBJ whole genome shotgun (WGS) entry which is preliminary data.</text>
</comment>
<evidence type="ECO:0000313" key="1">
    <source>
        <dbReference type="EMBL" id="KAL1379745.1"/>
    </source>
</evidence>
<name>A0ABD1CTJ5_CULPP</name>
<dbReference type="AlphaFoldDB" id="A0ABD1CTJ5"/>
<dbReference type="EMBL" id="JBEHCU010009513">
    <property type="protein sequence ID" value="KAL1379745.1"/>
    <property type="molecule type" value="Genomic_DNA"/>
</dbReference>
<accession>A0ABD1CTJ5</accession>
<reference evidence="1 2" key="1">
    <citation type="submission" date="2024-05" db="EMBL/GenBank/DDBJ databases">
        <title>Culex pipiens pipiens assembly and annotation.</title>
        <authorList>
            <person name="Alout H."/>
            <person name="Durand T."/>
        </authorList>
    </citation>
    <scope>NUCLEOTIDE SEQUENCE [LARGE SCALE GENOMIC DNA]</scope>
    <source>
        <strain evidence="1">HA-2024</strain>
        <tissue evidence="1">Whole body</tissue>
    </source>
</reference>
<protein>
    <submittedName>
        <fullName evidence="1">Uncharacterized protein</fullName>
    </submittedName>
</protein>
<gene>
    <name evidence="1" type="ORF">pipiens_000482</name>
</gene>
<organism evidence="1 2">
    <name type="scientific">Culex pipiens pipiens</name>
    <name type="common">Northern house mosquito</name>
    <dbReference type="NCBI Taxonomy" id="38569"/>
    <lineage>
        <taxon>Eukaryota</taxon>
        <taxon>Metazoa</taxon>
        <taxon>Ecdysozoa</taxon>
        <taxon>Arthropoda</taxon>
        <taxon>Hexapoda</taxon>
        <taxon>Insecta</taxon>
        <taxon>Pterygota</taxon>
        <taxon>Neoptera</taxon>
        <taxon>Endopterygota</taxon>
        <taxon>Diptera</taxon>
        <taxon>Nematocera</taxon>
        <taxon>Culicoidea</taxon>
        <taxon>Culicidae</taxon>
        <taxon>Culicinae</taxon>
        <taxon>Culicini</taxon>
        <taxon>Culex</taxon>
        <taxon>Culex</taxon>
    </lineage>
</organism>
<keyword evidence="2" id="KW-1185">Reference proteome</keyword>
<sequence>MRLVDTRTAQDEAIWSDPYDASVYCLDYDGAYGVLCGMKQHFRVNLYDLRAPRRCPGRGFEPTVHRDRSRPASA</sequence>
<feature type="non-terminal residue" evidence="1">
    <location>
        <position position="74"/>
    </location>
</feature>
<proteinExistence type="predicted"/>
<dbReference type="Proteomes" id="UP001562425">
    <property type="component" value="Unassembled WGS sequence"/>
</dbReference>